<dbReference type="PROSITE" id="PS00375">
    <property type="entry name" value="UDPGT"/>
    <property type="match status" value="1"/>
</dbReference>
<evidence type="ECO:0000256" key="4">
    <source>
        <dbReference type="RuleBase" id="RU362057"/>
    </source>
</evidence>
<dbReference type="InterPro" id="IPR035595">
    <property type="entry name" value="UDP_glycos_trans_CS"/>
</dbReference>
<reference evidence="5" key="1">
    <citation type="submission" date="2020-06" db="EMBL/GenBank/DDBJ databases">
        <authorList>
            <person name="Li T."/>
            <person name="Hu X."/>
            <person name="Zhang T."/>
            <person name="Song X."/>
            <person name="Zhang H."/>
            <person name="Dai N."/>
            <person name="Sheng W."/>
            <person name="Hou X."/>
            <person name="Wei L."/>
        </authorList>
    </citation>
    <scope>NUCLEOTIDE SEQUENCE</scope>
    <source>
        <strain evidence="5">3651</strain>
        <tissue evidence="5">Leaf</tissue>
    </source>
</reference>
<comment type="similarity">
    <text evidence="1 3">Belongs to the UDP-glycosyltransferase family.</text>
</comment>
<dbReference type="Gene3D" id="3.40.50.2000">
    <property type="entry name" value="Glycogen Phosphorylase B"/>
    <property type="match status" value="2"/>
</dbReference>
<dbReference type="CDD" id="cd03784">
    <property type="entry name" value="GT1_Gtf-like"/>
    <property type="match status" value="1"/>
</dbReference>
<accession>A0AAE2D0E3</accession>
<evidence type="ECO:0000313" key="6">
    <source>
        <dbReference type="Proteomes" id="UP001293254"/>
    </source>
</evidence>
<protein>
    <recommendedName>
        <fullName evidence="4">Glycosyltransferase</fullName>
        <ecNumber evidence="4">2.4.1.-</ecNumber>
    </recommendedName>
</protein>
<keyword evidence="3" id="KW-0328">Glycosyltransferase</keyword>
<organism evidence="5 6">
    <name type="scientific">Sesamum alatum</name>
    <dbReference type="NCBI Taxonomy" id="300844"/>
    <lineage>
        <taxon>Eukaryota</taxon>
        <taxon>Viridiplantae</taxon>
        <taxon>Streptophyta</taxon>
        <taxon>Embryophyta</taxon>
        <taxon>Tracheophyta</taxon>
        <taxon>Spermatophyta</taxon>
        <taxon>Magnoliopsida</taxon>
        <taxon>eudicotyledons</taxon>
        <taxon>Gunneridae</taxon>
        <taxon>Pentapetalae</taxon>
        <taxon>asterids</taxon>
        <taxon>lamiids</taxon>
        <taxon>Lamiales</taxon>
        <taxon>Pedaliaceae</taxon>
        <taxon>Sesamum</taxon>
    </lineage>
</organism>
<dbReference type="Proteomes" id="UP001293254">
    <property type="component" value="Unassembled WGS sequence"/>
</dbReference>
<reference evidence="5" key="2">
    <citation type="journal article" date="2024" name="Plant">
        <title>Genomic evolution and insights into agronomic trait innovations of Sesamum species.</title>
        <authorList>
            <person name="Miao H."/>
            <person name="Wang L."/>
            <person name="Qu L."/>
            <person name="Liu H."/>
            <person name="Sun Y."/>
            <person name="Le M."/>
            <person name="Wang Q."/>
            <person name="Wei S."/>
            <person name="Zheng Y."/>
            <person name="Lin W."/>
            <person name="Duan Y."/>
            <person name="Cao H."/>
            <person name="Xiong S."/>
            <person name="Wang X."/>
            <person name="Wei L."/>
            <person name="Li C."/>
            <person name="Ma Q."/>
            <person name="Ju M."/>
            <person name="Zhao R."/>
            <person name="Li G."/>
            <person name="Mu C."/>
            <person name="Tian Q."/>
            <person name="Mei H."/>
            <person name="Zhang T."/>
            <person name="Gao T."/>
            <person name="Zhang H."/>
        </authorList>
    </citation>
    <scope>NUCLEOTIDE SEQUENCE</scope>
    <source>
        <strain evidence="5">3651</strain>
    </source>
</reference>
<name>A0AAE2D0E3_9LAMI</name>
<dbReference type="AlphaFoldDB" id="A0AAE2D0E3"/>
<dbReference type="EC" id="2.4.1.-" evidence="4"/>
<evidence type="ECO:0000313" key="5">
    <source>
        <dbReference type="EMBL" id="KAK4441095.1"/>
    </source>
</evidence>
<dbReference type="FunFam" id="3.40.50.2000:FF:000040">
    <property type="entry name" value="UDP-glycosyltransferase 76C1"/>
    <property type="match status" value="1"/>
</dbReference>
<dbReference type="SUPFAM" id="SSF53756">
    <property type="entry name" value="UDP-Glycosyltransferase/glycogen phosphorylase"/>
    <property type="match status" value="1"/>
</dbReference>
<keyword evidence="2 3" id="KW-0808">Transferase</keyword>
<proteinExistence type="inferred from homology"/>
<dbReference type="EMBL" id="JACGWO010000001">
    <property type="protein sequence ID" value="KAK4441095.1"/>
    <property type="molecule type" value="Genomic_DNA"/>
</dbReference>
<evidence type="ECO:0000256" key="1">
    <source>
        <dbReference type="ARBA" id="ARBA00009995"/>
    </source>
</evidence>
<dbReference type="PANTHER" id="PTHR11926:SF1374">
    <property type="entry name" value="UDP-GLYCOSYLTRANSFERASE 76F1-RELATED"/>
    <property type="match status" value="1"/>
</dbReference>
<dbReference type="FunFam" id="3.40.50.2000:FF:000120">
    <property type="entry name" value="UDP-glycosyltransferase 76C1"/>
    <property type="match status" value="1"/>
</dbReference>
<evidence type="ECO:0000256" key="2">
    <source>
        <dbReference type="ARBA" id="ARBA00022679"/>
    </source>
</evidence>
<dbReference type="InterPro" id="IPR002213">
    <property type="entry name" value="UDP_glucos_trans"/>
</dbReference>
<dbReference type="GO" id="GO:0080044">
    <property type="term" value="F:quercetin 7-O-glucosyltransferase activity"/>
    <property type="evidence" value="ECO:0007669"/>
    <property type="project" value="TreeGrafter"/>
</dbReference>
<gene>
    <name evidence="5" type="ORF">Salat_0444400</name>
</gene>
<comment type="caution">
    <text evidence="5">The sequence shown here is derived from an EMBL/GenBank/DDBJ whole genome shotgun (WGS) entry which is preliminary data.</text>
</comment>
<dbReference type="Pfam" id="PF00201">
    <property type="entry name" value="UDPGT"/>
    <property type="match status" value="1"/>
</dbReference>
<dbReference type="GO" id="GO:0080043">
    <property type="term" value="F:quercetin 3-O-glucosyltransferase activity"/>
    <property type="evidence" value="ECO:0007669"/>
    <property type="project" value="TreeGrafter"/>
</dbReference>
<evidence type="ECO:0000256" key="3">
    <source>
        <dbReference type="RuleBase" id="RU003718"/>
    </source>
</evidence>
<dbReference type="PANTHER" id="PTHR11926">
    <property type="entry name" value="GLUCOSYL/GLUCURONOSYL TRANSFERASES"/>
    <property type="match status" value="1"/>
</dbReference>
<keyword evidence="6" id="KW-1185">Reference proteome</keyword>
<sequence>METSSGLERRRRVVLVPCPFQGHITPMLQLGAILHSKGFSILVAHTKFNSPNPSNYPHFTFLTLPDNLDGFDTSFDNLVNAISVINTNCEAPFEEHMVQMVAEEEQVACIIYDSIVKFAEVVADRLKLPSIVLRNINAAYMHSHLVIFKLLAENLIPLPESQLHAAIPGVHPLRYKDLPLPATIEIPQNVLDFQRSDMDIRSSSAVIWNNIDQLDHWPLQQLQQHWPVPFFSIGPLHKMAPDIPTSLLEEENNCLSWLDKQAPNSVIYVSLGSLAIIDEKELIEMAWGLAKSEQPFLWAVRPSLLNGSDAMKSLPEDFIKNTRERGLVVKWAPQKKVLAHPAVGGFFTHCGWNSTLESMCEGVPLVCRPCLVDQWINARYLTHVWRVGIELENLQQITIENAVRSLMVSEEGEVIRQRAFNMKQEVDRCINEGGSSHEALNRLVEFIISLSGRKL</sequence>